<dbReference type="Gene3D" id="2.60.120.10">
    <property type="entry name" value="Jelly Rolls"/>
    <property type="match status" value="1"/>
</dbReference>
<organism evidence="2 3">
    <name type="scientific">Gemmata algarum</name>
    <dbReference type="NCBI Taxonomy" id="2975278"/>
    <lineage>
        <taxon>Bacteria</taxon>
        <taxon>Pseudomonadati</taxon>
        <taxon>Planctomycetota</taxon>
        <taxon>Planctomycetia</taxon>
        <taxon>Gemmatales</taxon>
        <taxon>Gemmataceae</taxon>
        <taxon>Gemmata</taxon>
    </lineage>
</organism>
<comment type="caution">
    <text evidence="2">The sequence shown here is derived from an EMBL/GenBank/DDBJ whole genome shotgun (WGS) entry which is preliminary data.</text>
</comment>
<dbReference type="InterPro" id="IPR052044">
    <property type="entry name" value="PKS_Associated_Protein"/>
</dbReference>
<dbReference type="RefSeq" id="WP_320688517.1">
    <property type="nucleotide sequence ID" value="NZ_JAXBLV010000209.1"/>
</dbReference>
<keyword evidence="3" id="KW-1185">Reference proteome</keyword>
<dbReference type="EMBL" id="JAXBLV010000209">
    <property type="protein sequence ID" value="MDY3562190.1"/>
    <property type="molecule type" value="Genomic_DNA"/>
</dbReference>
<reference evidence="3" key="1">
    <citation type="journal article" date="2023" name="Mar. Drugs">
        <title>Gemmata algarum, a Novel Planctomycete Isolated from an Algal Mat, Displays Antimicrobial Activity.</title>
        <authorList>
            <person name="Kumar G."/>
            <person name="Kallscheuer N."/>
            <person name="Kashif M."/>
            <person name="Ahamad S."/>
            <person name="Jagadeeshwari U."/>
            <person name="Pannikurungottu S."/>
            <person name="Haufschild T."/>
            <person name="Kabuu M."/>
            <person name="Sasikala C."/>
            <person name="Jogler C."/>
            <person name="Ramana C."/>
        </authorList>
    </citation>
    <scope>NUCLEOTIDE SEQUENCE [LARGE SCALE GENOMIC DNA]</scope>
    <source>
        <strain evidence="3">JC673</strain>
    </source>
</reference>
<protein>
    <submittedName>
        <fullName evidence="2">Cupin domain-containing protein</fullName>
    </submittedName>
</protein>
<proteinExistence type="predicted"/>
<dbReference type="InterPro" id="IPR013096">
    <property type="entry name" value="Cupin_2"/>
</dbReference>
<dbReference type="Pfam" id="PF07883">
    <property type="entry name" value="Cupin_2"/>
    <property type="match status" value="1"/>
</dbReference>
<evidence type="ECO:0000313" key="3">
    <source>
        <dbReference type="Proteomes" id="UP001272242"/>
    </source>
</evidence>
<dbReference type="SUPFAM" id="SSF51182">
    <property type="entry name" value="RmlC-like cupins"/>
    <property type="match status" value="1"/>
</dbReference>
<dbReference type="InterPro" id="IPR011051">
    <property type="entry name" value="RmlC_Cupin_sf"/>
</dbReference>
<dbReference type="PANTHER" id="PTHR36114:SF1">
    <property type="entry name" value="16.7 KDA PROTEIN IN WHIE LOCUS"/>
    <property type="match status" value="1"/>
</dbReference>
<dbReference type="CDD" id="cd02226">
    <property type="entry name" value="cupin_YdbB-like"/>
    <property type="match status" value="1"/>
</dbReference>
<dbReference type="Proteomes" id="UP001272242">
    <property type="component" value="Unassembled WGS sequence"/>
</dbReference>
<accession>A0ABU5F4D9</accession>
<gene>
    <name evidence="2" type="ORF">R5W23_003637</name>
</gene>
<name>A0ABU5F4D9_9BACT</name>
<feature type="domain" description="Cupin type-2" evidence="1">
    <location>
        <begin position="51"/>
        <end position="108"/>
    </location>
</feature>
<evidence type="ECO:0000313" key="2">
    <source>
        <dbReference type="EMBL" id="MDY3562190.1"/>
    </source>
</evidence>
<dbReference type="InterPro" id="IPR014710">
    <property type="entry name" value="RmlC-like_jellyroll"/>
</dbReference>
<evidence type="ECO:0000259" key="1">
    <source>
        <dbReference type="Pfam" id="PF07883"/>
    </source>
</evidence>
<sequence length="133" mass="15207">MSPIRVGAQPQVASVEKVNLADKLAMFSDHWRPKVVGELNGQHVKLVKFQGAFVWHRHDHEDELFLVVRGSFRMEFRDRTVPLDAGEFLIVPRGVEHRPVADEEVHVLLFEPASTLNTGEVRNARTVERPEHI</sequence>
<dbReference type="PANTHER" id="PTHR36114">
    <property type="entry name" value="16.7 KDA PROTEIN IN WHIE LOCUS"/>
    <property type="match status" value="1"/>
</dbReference>